<evidence type="ECO:0000313" key="2">
    <source>
        <dbReference type="EMBL" id="NYJ74632.1"/>
    </source>
</evidence>
<dbReference type="RefSeq" id="WP_179480656.1">
    <property type="nucleotide sequence ID" value="NZ_JACCFW010000001.1"/>
</dbReference>
<gene>
    <name evidence="2" type="ORF">HNR15_001595</name>
</gene>
<dbReference type="CDD" id="cd00085">
    <property type="entry name" value="HNHc"/>
    <property type="match status" value="1"/>
</dbReference>
<protein>
    <recommendedName>
        <fullName evidence="1">HNH nuclease domain-containing protein</fullName>
    </recommendedName>
</protein>
<feature type="domain" description="HNH nuclease" evidence="1">
    <location>
        <begin position="370"/>
        <end position="422"/>
    </location>
</feature>
<accession>A0A853DBF7</accession>
<dbReference type="EMBL" id="JACCFW010000001">
    <property type="protein sequence ID" value="NYJ74632.1"/>
    <property type="molecule type" value="Genomic_DNA"/>
</dbReference>
<dbReference type="Gene3D" id="1.10.30.50">
    <property type="match status" value="1"/>
</dbReference>
<dbReference type="Proteomes" id="UP000571817">
    <property type="component" value="Unassembled WGS sequence"/>
</dbReference>
<dbReference type="InterPro" id="IPR003870">
    <property type="entry name" value="DUF222"/>
</dbReference>
<dbReference type="Pfam" id="PF02720">
    <property type="entry name" value="DUF222"/>
    <property type="match status" value="1"/>
</dbReference>
<evidence type="ECO:0000313" key="3">
    <source>
        <dbReference type="Proteomes" id="UP000571817"/>
    </source>
</evidence>
<dbReference type="InterPro" id="IPR003615">
    <property type="entry name" value="HNH_nuc"/>
</dbReference>
<evidence type="ECO:0000259" key="1">
    <source>
        <dbReference type="SMART" id="SM00507"/>
    </source>
</evidence>
<comment type="caution">
    <text evidence="2">The sequence shown here is derived from an EMBL/GenBank/DDBJ whole genome shotgun (WGS) entry which is preliminary data.</text>
</comment>
<name>A0A853DBF7_9MICO</name>
<dbReference type="SMART" id="SM00507">
    <property type="entry name" value="HNHc"/>
    <property type="match status" value="1"/>
</dbReference>
<dbReference type="AlphaFoldDB" id="A0A853DBF7"/>
<keyword evidence="3" id="KW-1185">Reference proteome</keyword>
<organism evidence="2 3">
    <name type="scientific">Allobranchiibius huperziae</name>
    <dbReference type="NCBI Taxonomy" id="1874116"/>
    <lineage>
        <taxon>Bacteria</taxon>
        <taxon>Bacillati</taxon>
        <taxon>Actinomycetota</taxon>
        <taxon>Actinomycetes</taxon>
        <taxon>Micrococcales</taxon>
        <taxon>Dermacoccaceae</taxon>
        <taxon>Allobranchiibius</taxon>
    </lineage>
</organism>
<sequence>MAQSKTEHRRPAAPGTGDRLMALLGKFAAGLDEWPDALWQLDEAALGEVVGGMLRITARAENVAALATADALSRGTVANSTATGAPAWVARQAAGVEPAVVRRVGSVGVDCADPANQVVVEALATGSASVPVAAAALRQVPMILPQLPTVDRDDLLGRYLSLSDYGAKTLRELTTRILGEYAPQQLVRDEERQQECESVFWADLPSGLTRFVAELSSGHAAMVKHALRALSAPAPVAAGGEGPERDTRTPAKRRADALVRLVDTAAGVLDGTSSRPVGEFGGTAKILVTLDYNTLYEGLRDAGRLGQHGSDENGFAPTYLPGIGHSTDGDHLDAGTLRRLACDADLIPAVLGSESEPLDLGRAKRLFTGGLRTAIIHRDQHCTFPGCDRPPDWCDAHHITPWWAGGGTNLSNAALLCARHHTIVHRDLLTATVTTTGVTWDLTPGLMPARPGQRPAA</sequence>
<reference evidence="2 3" key="1">
    <citation type="submission" date="2020-07" db="EMBL/GenBank/DDBJ databases">
        <title>Sequencing the genomes of 1000 actinobacteria strains.</title>
        <authorList>
            <person name="Klenk H.-P."/>
        </authorList>
    </citation>
    <scope>NUCLEOTIDE SEQUENCE [LARGE SCALE GENOMIC DNA]</scope>
    <source>
        <strain evidence="2 3">DSM 29531</strain>
    </source>
</reference>
<proteinExistence type="predicted"/>